<dbReference type="Pfam" id="PF13650">
    <property type="entry name" value="Asp_protease_2"/>
    <property type="match status" value="2"/>
</dbReference>
<evidence type="ECO:0000256" key="1">
    <source>
        <dbReference type="SAM" id="SignalP"/>
    </source>
</evidence>
<dbReference type="OrthoDB" id="7274117at2"/>
<keyword evidence="3" id="KW-1185">Reference proteome</keyword>
<gene>
    <name evidence="2" type="ORF">A0U93_11985</name>
</gene>
<dbReference type="STRING" id="320497.A0U93_11985"/>
<evidence type="ECO:0000313" key="3">
    <source>
        <dbReference type="Proteomes" id="UP000188604"/>
    </source>
</evidence>
<dbReference type="CDD" id="cd05483">
    <property type="entry name" value="retropepsin_like_bacteria"/>
    <property type="match status" value="1"/>
</dbReference>
<feature type="signal peptide" evidence="1">
    <location>
        <begin position="1"/>
        <end position="23"/>
    </location>
</feature>
<dbReference type="Proteomes" id="UP000188604">
    <property type="component" value="Chromosome"/>
</dbReference>
<evidence type="ECO:0000313" key="2">
    <source>
        <dbReference type="EMBL" id="AQS88538.1"/>
    </source>
</evidence>
<reference evidence="2 3" key="1">
    <citation type="submission" date="2016-03" db="EMBL/GenBank/DDBJ databases">
        <title>Acetic acid bacteria sequencing.</title>
        <authorList>
            <person name="Brandt J."/>
            <person name="Jakob F."/>
            <person name="Vogel R.F."/>
        </authorList>
    </citation>
    <scope>NUCLEOTIDE SEQUENCE [LARGE SCALE GENOMIC DNA]</scope>
    <source>
        <strain evidence="2 3">NBRC 101099</strain>
    </source>
</reference>
<feature type="chain" id="PRO_5012007500" description="Peptidase A2 domain-containing protein" evidence="1">
    <location>
        <begin position="24"/>
        <end position="321"/>
    </location>
</feature>
<dbReference type="RefSeq" id="WP_077807570.1">
    <property type="nucleotide sequence ID" value="NZ_BJXS01000006.1"/>
</dbReference>
<dbReference type="EMBL" id="CP014691">
    <property type="protein sequence ID" value="AQS88538.1"/>
    <property type="molecule type" value="Genomic_DNA"/>
</dbReference>
<keyword evidence="1" id="KW-0732">Signal</keyword>
<name>A0A1U9KRW0_9PROT</name>
<accession>A0A1U9KRW0</accession>
<dbReference type="Gene3D" id="2.40.70.10">
    <property type="entry name" value="Acid Proteases"/>
    <property type="match status" value="2"/>
</dbReference>
<protein>
    <recommendedName>
        <fullName evidence="4">Peptidase A2 domain-containing protein</fullName>
    </recommendedName>
</protein>
<dbReference type="InterPro" id="IPR034122">
    <property type="entry name" value="Retropepsin-like_bacterial"/>
</dbReference>
<dbReference type="SUPFAM" id="SSF50630">
    <property type="entry name" value="Acid proteases"/>
    <property type="match status" value="2"/>
</dbReference>
<dbReference type="InterPro" id="IPR021109">
    <property type="entry name" value="Peptidase_aspartic_dom_sf"/>
</dbReference>
<evidence type="ECO:0008006" key="4">
    <source>
        <dbReference type="Google" id="ProtNLM"/>
    </source>
</evidence>
<dbReference type="KEGG" id="nch:A0U93_11985"/>
<organism evidence="2 3">
    <name type="scientific">Neoasaia chiangmaiensis</name>
    <dbReference type="NCBI Taxonomy" id="320497"/>
    <lineage>
        <taxon>Bacteria</taxon>
        <taxon>Pseudomonadati</taxon>
        <taxon>Pseudomonadota</taxon>
        <taxon>Alphaproteobacteria</taxon>
        <taxon>Acetobacterales</taxon>
        <taxon>Acetobacteraceae</taxon>
        <taxon>Neoasaia</taxon>
    </lineage>
</organism>
<sequence length="321" mass="34241">MRCRWWAGFLGLGALVSASAAMASPCRMTPVAQVPLHDDGLFLHIPVMLDGRAASVLVDTGSEGSLITPEGADRLRLRPDAAHATFMQGPNGRGQLVPNLLVSSMRIGAMDLGARTMPLGALPGLPAVTPPIMGLIGADAWHGYDLEIDAPHGRLTLWAVRLGSTVCRRPPDWPDGYAALPAFTDGGRLTVAFQLDGRAGRALVDSGARSHIVARRFAHELGIGDDALARDPGGITSGVDLNARRYMWHRFHRLTLGDGAGTTNAANPAWSAPVLTVSDIRDSADMLLGADWFARHDVWLSYSTGQVFVAAPESPRVPLRR</sequence>
<dbReference type="AlphaFoldDB" id="A0A1U9KRW0"/>
<proteinExistence type="predicted"/>